<dbReference type="EMBL" id="JAGMVJ010000008">
    <property type="protein sequence ID" value="KAH7088233.1"/>
    <property type="molecule type" value="Genomic_DNA"/>
</dbReference>
<dbReference type="Proteomes" id="UP000813461">
    <property type="component" value="Unassembled WGS sequence"/>
</dbReference>
<dbReference type="AlphaFoldDB" id="A0A8K0R9L0"/>
<gene>
    <name evidence="2" type="ORF">FB567DRAFT_620563</name>
</gene>
<comment type="caution">
    <text evidence="2">The sequence shown here is derived from an EMBL/GenBank/DDBJ whole genome shotgun (WGS) entry which is preliminary data.</text>
</comment>
<evidence type="ECO:0000313" key="3">
    <source>
        <dbReference type="Proteomes" id="UP000813461"/>
    </source>
</evidence>
<evidence type="ECO:0000256" key="1">
    <source>
        <dbReference type="SAM" id="MobiDB-lite"/>
    </source>
</evidence>
<feature type="region of interest" description="Disordered" evidence="1">
    <location>
        <begin position="56"/>
        <end position="75"/>
    </location>
</feature>
<evidence type="ECO:0000313" key="2">
    <source>
        <dbReference type="EMBL" id="KAH7088233.1"/>
    </source>
</evidence>
<feature type="region of interest" description="Disordered" evidence="1">
    <location>
        <begin position="1"/>
        <end position="47"/>
    </location>
</feature>
<keyword evidence="3" id="KW-1185">Reference proteome</keyword>
<protein>
    <submittedName>
        <fullName evidence="2">Uncharacterized protein</fullName>
    </submittedName>
</protein>
<accession>A0A8K0R9L0</accession>
<reference evidence="2" key="1">
    <citation type="journal article" date="2021" name="Nat. Commun.">
        <title>Genetic determinants of endophytism in the Arabidopsis root mycobiome.</title>
        <authorList>
            <person name="Mesny F."/>
            <person name="Miyauchi S."/>
            <person name="Thiergart T."/>
            <person name="Pickel B."/>
            <person name="Atanasova L."/>
            <person name="Karlsson M."/>
            <person name="Huettel B."/>
            <person name="Barry K.W."/>
            <person name="Haridas S."/>
            <person name="Chen C."/>
            <person name="Bauer D."/>
            <person name="Andreopoulos W."/>
            <person name="Pangilinan J."/>
            <person name="LaButti K."/>
            <person name="Riley R."/>
            <person name="Lipzen A."/>
            <person name="Clum A."/>
            <person name="Drula E."/>
            <person name="Henrissat B."/>
            <person name="Kohler A."/>
            <person name="Grigoriev I.V."/>
            <person name="Martin F.M."/>
            <person name="Hacquard S."/>
        </authorList>
    </citation>
    <scope>NUCLEOTIDE SEQUENCE</scope>
    <source>
        <strain evidence="2">MPI-SDFR-AT-0120</strain>
    </source>
</reference>
<proteinExistence type="predicted"/>
<name>A0A8K0R9L0_9PLEO</name>
<sequence length="290" mass="32104">MQPSIIAADDVMSSSLTRSFGGGTPSSQSDRNHPIRGVQQSSSMSSFVVPLKRSSSGEAFSNKRHRGVSQSPPNTALVTTPRHQNARNFASFLSVPQPASSIDGYRGAVFYYAQARFASSPNDRLFATCRGSHSFVRLDTEHRTFDATEIVRYIKESVQNQSTVDAHDEFLRLNNDTRGLPLVFDRPVDVHNVVLLATLCGFKEHLQPLLDFAELESSLVQNYECVHCGLEVTDDDDELPKRHIAFQFGGQFSDVELVRCPVNGCDVFGVMGREVMETHLSFCAPDDQKA</sequence>
<organism evidence="2 3">
    <name type="scientific">Paraphoma chrysanthemicola</name>
    <dbReference type="NCBI Taxonomy" id="798071"/>
    <lineage>
        <taxon>Eukaryota</taxon>
        <taxon>Fungi</taxon>
        <taxon>Dikarya</taxon>
        <taxon>Ascomycota</taxon>
        <taxon>Pezizomycotina</taxon>
        <taxon>Dothideomycetes</taxon>
        <taxon>Pleosporomycetidae</taxon>
        <taxon>Pleosporales</taxon>
        <taxon>Pleosporineae</taxon>
        <taxon>Phaeosphaeriaceae</taxon>
        <taxon>Paraphoma</taxon>
    </lineage>
</organism>